<accession>A0ABZ2N9E2</accession>
<dbReference type="EMBL" id="CP147404">
    <property type="protein sequence ID" value="WXB94049.1"/>
    <property type="molecule type" value="Genomic_DNA"/>
</dbReference>
<proteinExistence type="predicted"/>
<evidence type="ECO:0000259" key="1">
    <source>
        <dbReference type="Pfam" id="PF00561"/>
    </source>
</evidence>
<dbReference type="SUPFAM" id="SSF53474">
    <property type="entry name" value="alpha/beta-Hydrolases"/>
    <property type="match status" value="1"/>
</dbReference>
<dbReference type="Proteomes" id="UP001387364">
    <property type="component" value="Chromosome"/>
</dbReference>
<feature type="domain" description="AB hydrolase-1" evidence="1">
    <location>
        <begin position="28"/>
        <end position="284"/>
    </location>
</feature>
<dbReference type="Gene3D" id="3.40.50.1820">
    <property type="entry name" value="alpha/beta hydrolase"/>
    <property type="match status" value="1"/>
</dbReference>
<organism evidence="2 3">
    <name type="scientific">Bacillus kandeliae</name>
    <dbReference type="NCBI Taxonomy" id="3129297"/>
    <lineage>
        <taxon>Bacteria</taxon>
        <taxon>Bacillati</taxon>
        <taxon>Bacillota</taxon>
        <taxon>Bacilli</taxon>
        <taxon>Bacillales</taxon>
        <taxon>Bacillaceae</taxon>
        <taxon>Bacillus</taxon>
    </lineage>
</organism>
<dbReference type="InterPro" id="IPR050266">
    <property type="entry name" value="AB_hydrolase_sf"/>
</dbReference>
<dbReference type="GO" id="GO:0016787">
    <property type="term" value="F:hydrolase activity"/>
    <property type="evidence" value="ECO:0007669"/>
    <property type="project" value="UniProtKB-KW"/>
</dbReference>
<gene>
    <name evidence="2" type="ORF">WDJ61_05320</name>
</gene>
<dbReference type="PANTHER" id="PTHR43798">
    <property type="entry name" value="MONOACYLGLYCEROL LIPASE"/>
    <property type="match status" value="1"/>
</dbReference>
<dbReference type="InterPro" id="IPR000639">
    <property type="entry name" value="Epox_hydrolase-like"/>
</dbReference>
<sequence length="298" mass="33500">MTTVALNKVTLANGETLSYREREGGNEPLLLIHGNMTSSKHWDVLIDRLDKQYKVYAVDLRGFGGSTYHEPIQSIKDFSNDVKQFVDAIALKDFSIIGWSTGGAVAMQFVADYSGVCDKLILLASASTRGYPFFGSTEEGLPDMSNRLKTYEEVKADPAKTIMIQTAYQMNNRELLKGIWNMLIYTEKQPQPALFEEYIDDMFTQRNLAEVYHALNTFNISDNHNGAVDGTNQAKDITIPVLVLRGDRDFVVTAEMTEEIIDDLGDQVEFNELTNCGHSPLIDDLEQLTSEITKFLEK</sequence>
<dbReference type="InterPro" id="IPR000073">
    <property type="entry name" value="AB_hydrolase_1"/>
</dbReference>
<keyword evidence="2" id="KW-0378">Hydrolase</keyword>
<evidence type="ECO:0000313" key="2">
    <source>
        <dbReference type="EMBL" id="WXB94049.1"/>
    </source>
</evidence>
<dbReference type="RefSeq" id="WP_338753638.1">
    <property type="nucleotide sequence ID" value="NZ_CP147404.1"/>
</dbReference>
<name>A0ABZ2N9E2_9BACI</name>
<dbReference type="InterPro" id="IPR029058">
    <property type="entry name" value="AB_hydrolase_fold"/>
</dbReference>
<reference evidence="2 3" key="1">
    <citation type="submission" date="2024-02" db="EMBL/GenBank/DDBJ databases">
        <title>Seven novel Bacillus-like species.</title>
        <authorList>
            <person name="Liu G."/>
        </authorList>
    </citation>
    <scope>NUCLEOTIDE SEQUENCE [LARGE SCALE GENOMIC DNA]</scope>
    <source>
        <strain evidence="2 3">FJAT-52991</strain>
    </source>
</reference>
<dbReference type="Pfam" id="PF00561">
    <property type="entry name" value="Abhydrolase_1"/>
    <property type="match status" value="1"/>
</dbReference>
<dbReference type="PANTHER" id="PTHR43798:SF5">
    <property type="entry name" value="MONOACYLGLYCEROL LIPASE ABHD6"/>
    <property type="match status" value="1"/>
</dbReference>
<keyword evidence="3" id="KW-1185">Reference proteome</keyword>
<protein>
    <submittedName>
        <fullName evidence="2">Alpha/beta hydrolase</fullName>
    </submittedName>
</protein>
<dbReference type="PRINTS" id="PR00412">
    <property type="entry name" value="EPOXHYDRLASE"/>
</dbReference>
<evidence type="ECO:0000313" key="3">
    <source>
        <dbReference type="Proteomes" id="UP001387364"/>
    </source>
</evidence>
<dbReference type="PRINTS" id="PR00111">
    <property type="entry name" value="ABHYDROLASE"/>
</dbReference>